<dbReference type="GO" id="GO:0000981">
    <property type="term" value="F:DNA-binding transcription factor activity, RNA polymerase II-specific"/>
    <property type="evidence" value="ECO:0007669"/>
    <property type="project" value="InterPro"/>
</dbReference>
<gene>
    <name evidence="9" type="ORF">LTR84_004249</name>
</gene>
<evidence type="ECO:0000256" key="2">
    <source>
        <dbReference type="ARBA" id="ARBA00023015"/>
    </source>
</evidence>
<evidence type="ECO:0000259" key="8">
    <source>
        <dbReference type="PROSITE" id="PS50048"/>
    </source>
</evidence>
<feature type="coiled-coil region" evidence="6">
    <location>
        <begin position="57"/>
        <end position="84"/>
    </location>
</feature>
<keyword evidence="5" id="KW-0539">Nucleus</keyword>
<feature type="domain" description="Zn(2)-C6 fungal-type" evidence="8">
    <location>
        <begin position="9"/>
        <end position="39"/>
    </location>
</feature>
<dbReference type="InterPro" id="IPR007219">
    <property type="entry name" value="XnlR_reg_dom"/>
</dbReference>
<keyword evidence="10" id="KW-1185">Reference proteome</keyword>
<dbReference type="GeneID" id="89972427"/>
<comment type="caution">
    <text evidence="9">The sequence shown here is derived from an EMBL/GenBank/DDBJ whole genome shotgun (WGS) entry which is preliminary data.</text>
</comment>
<dbReference type="InterPro" id="IPR036864">
    <property type="entry name" value="Zn2-C6_fun-type_DNA-bd_sf"/>
</dbReference>
<dbReference type="Pfam" id="PF00172">
    <property type="entry name" value="Zn_clus"/>
    <property type="match status" value="1"/>
</dbReference>
<feature type="region of interest" description="Disordered" evidence="7">
    <location>
        <begin position="298"/>
        <end position="318"/>
    </location>
</feature>
<evidence type="ECO:0000256" key="3">
    <source>
        <dbReference type="ARBA" id="ARBA00023125"/>
    </source>
</evidence>
<keyword evidence="3" id="KW-0238">DNA-binding</keyword>
<keyword evidence="1" id="KW-0479">Metal-binding</keyword>
<evidence type="ECO:0000313" key="10">
    <source>
        <dbReference type="Proteomes" id="UP001358417"/>
    </source>
</evidence>
<evidence type="ECO:0000256" key="1">
    <source>
        <dbReference type="ARBA" id="ARBA00022723"/>
    </source>
</evidence>
<proteinExistence type="predicted"/>
<dbReference type="PANTHER" id="PTHR46910">
    <property type="entry name" value="TRANSCRIPTION FACTOR PDR1"/>
    <property type="match status" value="1"/>
</dbReference>
<reference evidence="9 10" key="1">
    <citation type="submission" date="2023-08" db="EMBL/GenBank/DDBJ databases">
        <title>Black Yeasts Isolated from many extreme environments.</title>
        <authorList>
            <person name="Coleine C."/>
            <person name="Stajich J.E."/>
            <person name="Selbmann L."/>
        </authorList>
    </citation>
    <scope>NUCLEOTIDE SEQUENCE [LARGE SCALE GENOMIC DNA]</scope>
    <source>
        <strain evidence="9 10">CCFEE 5792</strain>
    </source>
</reference>
<dbReference type="RefSeq" id="XP_064704365.1">
    <property type="nucleotide sequence ID" value="XM_064847826.1"/>
</dbReference>
<evidence type="ECO:0000256" key="5">
    <source>
        <dbReference type="ARBA" id="ARBA00023242"/>
    </source>
</evidence>
<evidence type="ECO:0000256" key="7">
    <source>
        <dbReference type="SAM" id="MobiDB-lite"/>
    </source>
</evidence>
<evidence type="ECO:0000256" key="4">
    <source>
        <dbReference type="ARBA" id="ARBA00023163"/>
    </source>
</evidence>
<protein>
    <recommendedName>
        <fullName evidence="8">Zn(2)-C6 fungal-type domain-containing protein</fullName>
    </recommendedName>
</protein>
<dbReference type="SMART" id="SM00906">
    <property type="entry name" value="Fungal_trans"/>
    <property type="match status" value="1"/>
</dbReference>
<keyword evidence="2" id="KW-0805">Transcription regulation</keyword>
<dbReference type="AlphaFoldDB" id="A0AAV9N443"/>
<name>A0AAV9N443_9EURO</name>
<evidence type="ECO:0000256" key="6">
    <source>
        <dbReference type="SAM" id="Coils"/>
    </source>
</evidence>
<keyword evidence="6" id="KW-0175">Coiled coil</keyword>
<dbReference type="EMBL" id="JAVRRD010000019">
    <property type="protein sequence ID" value="KAK5049320.1"/>
    <property type="molecule type" value="Genomic_DNA"/>
</dbReference>
<dbReference type="GO" id="GO:0003677">
    <property type="term" value="F:DNA binding"/>
    <property type="evidence" value="ECO:0007669"/>
    <property type="project" value="UniProtKB-KW"/>
</dbReference>
<dbReference type="GO" id="GO:0008270">
    <property type="term" value="F:zinc ion binding"/>
    <property type="evidence" value="ECO:0007669"/>
    <property type="project" value="InterPro"/>
</dbReference>
<evidence type="ECO:0000313" key="9">
    <source>
        <dbReference type="EMBL" id="KAK5049320.1"/>
    </source>
</evidence>
<accession>A0AAV9N443</accession>
<dbReference type="PANTHER" id="PTHR46910:SF25">
    <property type="entry name" value="ABC-TRANSPORTER-REGULATING TRANSCRIPTION FACTOR"/>
    <property type="match status" value="1"/>
</dbReference>
<dbReference type="InterPro" id="IPR050987">
    <property type="entry name" value="AtrR-like"/>
</dbReference>
<dbReference type="CDD" id="cd12148">
    <property type="entry name" value="fungal_TF_MHR"/>
    <property type="match status" value="1"/>
</dbReference>
<dbReference type="PROSITE" id="PS50048">
    <property type="entry name" value="ZN2_CY6_FUNGAL_2"/>
    <property type="match status" value="1"/>
</dbReference>
<dbReference type="Proteomes" id="UP001358417">
    <property type="component" value="Unassembled WGS sequence"/>
</dbReference>
<dbReference type="Gene3D" id="4.10.240.10">
    <property type="entry name" value="Zn(2)-C6 fungal-type DNA-binding domain"/>
    <property type="match status" value="1"/>
</dbReference>
<dbReference type="InterPro" id="IPR001138">
    <property type="entry name" value="Zn2Cys6_DnaBD"/>
</dbReference>
<organism evidence="9 10">
    <name type="scientific">Exophiala bonariae</name>
    <dbReference type="NCBI Taxonomy" id="1690606"/>
    <lineage>
        <taxon>Eukaryota</taxon>
        <taxon>Fungi</taxon>
        <taxon>Dikarya</taxon>
        <taxon>Ascomycota</taxon>
        <taxon>Pezizomycotina</taxon>
        <taxon>Eurotiomycetes</taxon>
        <taxon>Chaetothyriomycetidae</taxon>
        <taxon>Chaetothyriales</taxon>
        <taxon>Herpotrichiellaceae</taxon>
        <taxon>Exophiala</taxon>
    </lineage>
</organism>
<keyword evidence="4" id="KW-0804">Transcription</keyword>
<dbReference type="SMART" id="SM00066">
    <property type="entry name" value="GAL4"/>
    <property type="match status" value="1"/>
</dbReference>
<dbReference type="GO" id="GO:0006351">
    <property type="term" value="P:DNA-templated transcription"/>
    <property type="evidence" value="ECO:0007669"/>
    <property type="project" value="InterPro"/>
</dbReference>
<sequence length="477" mass="54033">MLQLKRRKACDFCYRRRIKCDAQKPRCSNCILHDSTCAFEAVSRKAKAKHRESGQVIDILRSQVERLESSLSQALEKIEELRGHATTLDEPPEALSIIASPMDFHEDQVHLGVKEHPKIALALPPLNEVLSAAEVYLTTLNTILPLFHPGRLLQLINSWYTHPGRRERTAWAAINVMLALAHSRISPNDGPSNENATFYLNNAQSVLSEVIMGEGDLLNVQILVGMVLILQGMQDLKPAIMLIAIALRLAHELGLHRRKPESLNKSKALEQDRVFWIAYLLDRDIGLRSSRPPVQREADIDLEWPSSDPEDGAGNVTTSDGTFPFNFLRCRVRLARIQGEVYDFIVTTRAGKTDNYQRDDNIIRLNRMLDDWISTIPLPFRPSSVIKFGQPNLCRSFAILYSTHIACRTQVCQAHAMALPWIQNLRGFGRTLTQQGQALPIPLPTPSFRDWEKLVAEIRGFMQLFRQVNPRDQAFIG</sequence>
<dbReference type="CDD" id="cd00067">
    <property type="entry name" value="GAL4"/>
    <property type="match status" value="1"/>
</dbReference>
<dbReference type="SUPFAM" id="SSF57701">
    <property type="entry name" value="Zn2/Cys6 DNA-binding domain"/>
    <property type="match status" value="1"/>
</dbReference>
<dbReference type="Pfam" id="PF04082">
    <property type="entry name" value="Fungal_trans"/>
    <property type="match status" value="1"/>
</dbReference>